<reference evidence="4" key="2">
    <citation type="submission" date="2012-11" db="EMBL/GenBank/DDBJ databases">
        <authorList>
            <person name="Kuo A."/>
            <person name="Curtis B.A."/>
            <person name="Tanifuji G."/>
            <person name="Burki F."/>
            <person name="Gruber A."/>
            <person name="Irimia M."/>
            <person name="Maruyama S."/>
            <person name="Arias M.C."/>
            <person name="Ball S.G."/>
            <person name="Gile G.H."/>
            <person name="Hirakawa Y."/>
            <person name="Hopkins J.F."/>
            <person name="Rensing S.A."/>
            <person name="Schmutz J."/>
            <person name="Symeonidi A."/>
            <person name="Elias M."/>
            <person name="Eveleigh R.J."/>
            <person name="Herman E.K."/>
            <person name="Klute M.J."/>
            <person name="Nakayama T."/>
            <person name="Obornik M."/>
            <person name="Reyes-Prieto A."/>
            <person name="Armbrust E.V."/>
            <person name="Aves S.J."/>
            <person name="Beiko R.G."/>
            <person name="Coutinho P."/>
            <person name="Dacks J.B."/>
            <person name="Durnford D.G."/>
            <person name="Fast N.M."/>
            <person name="Green B.R."/>
            <person name="Grisdale C."/>
            <person name="Hempe F."/>
            <person name="Henrissat B."/>
            <person name="Hoppner M.P."/>
            <person name="Ishida K.-I."/>
            <person name="Kim E."/>
            <person name="Koreny L."/>
            <person name="Kroth P.G."/>
            <person name="Liu Y."/>
            <person name="Malik S.-B."/>
            <person name="Maier U.G."/>
            <person name="McRose D."/>
            <person name="Mock T."/>
            <person name="Neilson J.A."/>
            <person name="Onodera N.T."/>
            <person name="Poole A.M."/>
            <person name="Pritham E.J."/>
            <person name="Richards T.A."/>
            <person name="Rocap G."/>
            <person name="Roy S.W."/>
            <person name="Sarai C."/>
            <person name="Schaack S."/>
            <person name="Shirato S."/>
            <person name="Slamovits C.H."/>
            <person name="Spencer D.F."/>
            <person name="Suzuki S."/>
            <person name="Worden A.Z."/>
            <person name="Zauner S."/>
            <person name="Barry K."/>
            <person name="Bell C."/>
            <person name="Bharti A.K."/>
            <person name="Crow J.A."/>
            <person name="Grimwood J."/>
            <person name="Kramer R."/>
            <person name="Lindquist E."/>
            <person name="Lucas S."/>
            <person name="Salamov A."/>
            <person name="McFadden G.I."/>
            <person name="Lane C.E."/>
            <person name="Keeling P.J."/>
            <person name="Gray M.W."/>
            <person name="Grigoriev I.V."/>
            <person name="Archibald J.M."/>
        </authorList>
    </citation>
    <scope>NUCLEOTIDE SEQUENCE</scope>
    <source>
        <strain evidence="4">CCMP2712</strain>
    </source>
</reference>
<reference evidence="2 4" key="1">
    <citation type="journal article" date="2012" name="Nature">
        <title>Algal genomes reveal evolutionary mosaicism and the fate of nucleomorphs.</title>
        <authorList>
            <consortium name="DOE Joint Genome Institute"/>
            <person name="Curtis B.A."/>
            <person name="Tanifuji G."/>
            <person name="Burki F."/>
            <person name="Gruber A."/>
            <person name="Irimia M."/>
            <person name="Maruyama S."/>
            <person name="Arias M.C."/>
            <person name="Ball S.G."/>
            <person name="Gile G.H."/>
            <person name="Hirakawa Y."/>
            <person name="Hopkins J.F."/>
            <person name="Kuo A."/>
            <person name="Rensing S.A."/>
            <person name="Schmutz J."/>
            <person name="Symeonidi A."/>
            <person name="Elias M."/>
            <person name="Eveleigh R.J."/>
            <person name="Herman E.K."/>
            <person name="Klute M.J."/>
            <person name="Nakayama T."/>
            <person name="Obornik M."/>
            <person name="Reyes-Prieto A."/>
            <person name="Armbrust E.V."/>
            <person name="Aves S.J."/>
            <person name="Beiko R.G."/>
            <person name="Coutinho P."/>
            <person name="Dacks J.B."/>
            <person name="Durnford D.G."/>
            <person name="Fast N.M."/>
            <person name="Green B.R."/>
            <person name="Grisdale C.J."/>
            <person name="Hempel F."/>
            <person name="Henrissat B."/>
            <person name="Hoppner M.P."/>
            <person name="Ishida K."/>
            <person name="Kim E."/>
            <person name="Koreny L."/>
            <person name="Kroth P.G."/>
            <person name="Liu Y."/>
            <person name="Malik S.B."/>
            <person name="Maier U.G."/>
            <person name="McRose D."/>
            <person name="Mock T."/>
            <person name="Neilson J.A."/>
            <person name="Onodera N.T."/>
            <person name="Poole A.M."/>
            <person name="Pritham E.J."/>
            <person name="Richards T.A."/>
            <person name="Rocap G."/>
            <person name="Roy S.W."/>
            <person name="Sarai C."/>
            <person name="Schaack S."/>
            <person name="Shirato S."/>
            <person name="Slamovits C.H."/>
            <person name="Spencer D.F."/>
            <person name="Suzuki S."/>
            <person name="Worden A.Z."/>
            <person name="Zauner S."/>
            <person name="Barry K."/>
            <person name="Bell C."/>
            <person name="Bharti A.K."/>
            <person name="Crow J.A."/>
            <person name="Grimwood J."/>
            <person name="Kramer R."/>
            <person name="Lindquist E."/>
            <person name="Lucas S."/>
            <person name="Salamov A."/>
            <person name="McFadden G.I."/>
            <person name="Lane C.E."/>
            <person name="Keeling P.J."/>
            <person name="Gray M.W."/>
            <person name="Grigoriev I.V."/>
            <person name="Archibald J.M."/>
        </authorList>
    </citation>
    <scope>NUCLEOTIDE SEQUENCE</scope>
    <source>
        <strain evidence="2 4">CCMP2712</strain>
    </source>
</reference>
<evidence type="ECO:0000313" key="2">
    <source>
        <dbReference type="EMBL" id="EKX51593.1"/>
    </source>
</evidence>
<dbReference type="SUPFAM" id="SSF57667">
    <property type="entry name" value="beta-beta-alpha zinc fingers"/>
    <property type="match status" value="1"/>
</dbReference>
<evidence type="ECO:0000313" key="4">
    <source>
        <dbReference type="Proteomes" id="UP000011087"/>
    </source>
</evidence>
<dbReference type="HOGENOM" id="CLU_117291_3_0_1"/>
<feature type="compositionally biased region" description="Basic and acidic residues" evidence="1">
    <location>
        <begin position="39"/>
        <end position="49"/>
    </location>
</feature>
<feature type="region of interest" description="Disordered" evidence="1">
    <location>
        <begin position="1"/>
        <end position="20"/>
    </location>
</feature>
<dbReference type="Proteomes" id="UP000011087">
    <property type="component" value="Unassembled WGS sequence"/>
</dbReference>
<dbReference type="PaxDb" id="55529-EKX51593"/>
<reference evidence="3" key="3">
    <citation type="submission" date="2015-06" db="UniProtKB">
        <authorList>
            <consortium name="EnsemblProtists"/>
        </authorList>
    </citation>
    <scope>IDENTIFICATION</scope>
</reference>
<organism evidence="2">
    <name type="scientific">Guillardia theta (strain CCMP2712)</name>
    <name type="common">Cryptophyte</name>
    <dbReference type="NCBI Taxonomy" id="905079"/>
    <lineage>
        <taxon>Eukaryota</taxon>
        <taxon>Cryptophyceae</taxon>
        <taxon>Pyrenomonadales</taxon>
        <taxon>Geminigeraceae</taxon>
        <taxon>Guillardia</taxon>
    </lineage>
</organism>
<dbReference type="PANTHER" id="PTHR47444">
    <property type="entry name" value="EXPRESSED PROTEIN"/>
    <property type="match status" value="1"/>
</dbReference>
<evidence type="ECO:0000313" key="3">
    <source>
        <dbReference type="EnsemblProtists" id="EKX51593"/>
    </source>
</evidence>
<dbReference type="eggNOG" id="KOG3408">
    <property type="taxonomic scope" value="Eukaryota"/>
</dbReference>
<name>L1JU28_GUITC</name>
<dbReference type="AlphaFoldDB" id="L1JU28"/>
<keyword evidence="4" id="KW-1185">Reference proteome</keyword>
<dbReference type="Gene3D" id="3.30.160.60">
    <property type="entry name" value="Classic Zinc Finger"/>
    <property type="match status" value="1"/>
</dbReference>
<dbReference type="PANTHER" id="PTHR47444:SF1">
    <property type="entry name" value="EXPRESSED PROTEIN"/>
    <property type="match status" value="1"/>
</dbReference>
<dbReference type="RefSeq" id="XP_005838573.1">
    <property type="nucleotide sequence ID" value="XM_005838516.1"/>
</dbReference>
<accession>L1JU28</accession>
<feature type="compositionally biased region" description="Polar residues" evidence="1">
    <location>
        <begin position="137"/>
        <end position="146"/>
    </location>
</feature>
<evidence type="ECO:0000256" key="1">
    <source>
        <dbReference type="SAM" id="MobiDB-lite"/>
    </source>
</evidence>
<dbReference type="OMA" id="MKDHFRS"/>
<dbReference type="EMBL" id="JH992975">
    <property type="protein sequence ID" value="EKX51593.1"/>
    <property type="molecule type" value="Genomic_DNA"/>
</dbReference>
<proteinExistence type="predicted"/>
<dbReference type="InterPro" id="IPR036236">
    <property type="entry name" value="Znf_C2H2_sf"/>
</dbReference>
<evidence type="ECO:0008006" key="5">
    <source>
        <dbReference type="Google" id="ProtNLM"/>
    </source>
</evidence>
<gene>
    <name evidence="2" type="ORF">GUITHDRAFT_150943</name>
</gene>
<protein>
    <recommendedName>
        <fullName evidence="5">C2H2-type domain-containing protein</fullName>
    </recommendedName>
</protein>
<sequence length="146" mass="16410">MGSAQRHKAKKGHNMKAPKKRAALARFLNRHVDQVWKDVRADPEKEEANGIRADAALPRTAKQPLDEDLPGMGQYYCVETGRWFINKQALDQHKKSRFYKMRVKELKGAKPHCQRDAEAAVGLGVDNGPKLGRAPATQPQNMALEQ</sequence>
<dbReference type="GeneID" id="17308277"/>
<dbReference type="EnsemblProtists" id="EKX51593">
    <property type="protein sequence ID" value="EKX51593"/>
    <property type="gene ID" value="GUITHDRAFT_150943"/>
</dbReference>
<feature type="region of interest" description="Disordered" evidence="1">
    <location>
        <begin position="120"/>
        <end position="146"/>
    </location>
</feature>
<dbReference type="STRING" id="905079.L1JU28"/>
<dbReference type="KEGG" id="gtt:GUITHDRAFT_150943"/>
<feature type="non-terminal residue" evidence="2">
    <location>
        <position position="146"/>
    </location>
</feature>
<feature type="region of interest" description="Disordered" evidence="1">
    <location>
        <begin position="39"/>
        <end position="68"/>
    </location>
</feature>
<dbReference type="OrthoDB" id="24683at2759"/>